<protein>
    <recommendedName>
        <fullName evidence="4">Ubiquitin-like domain-containing protein</fullName>
    </recommendedName>
</protein>
<organism evidence="2 3">
    <name type="scientific">Arabidopsis arenosa</name>
    <name type="common">Sand rock-cress</name>
    <name type="synonym">Cardaminopsis arenosa</name>
    <dbReference type="NCBI Taxonomy" id="38785"/>
    <lineage>
        <taxon>Eukaryota</taxon>
        <taxon>Viridiplantae</taxon>
        <taxon>Streptophyta</taxon>
        <taxon>Embryophyta</taxon>
        <taxon>Tracheophyta</taxon>
        <taxon>Spermatophyta</taxon>
        <taxon>Magnoliopsida</taxon>
        <taxon>eudicotyledons</taxon>
        <taxon>Gunneridae</taxon>
        <taxon>Pentapetalae</taxon>
        <taxon>rosids</taxon>
        <taxon>malvids</taxon>
        <taxon>Brassicales</taxon>
        <taxon>Brassicaceae</taxon>
        <taxon>Camelineae</taxon>
        <taxon>Arabidopsis</taxon>
    </lineage>
</organism>
<sequence>MSTMVKSGEAKLERDANQVLVGQVKLSNGFEDQKSSPLPNEETKDEASRGETSGEKPGKEKGVVKDTLQDRISSVAIKKRNTPIWFRLVASNQDNTIAPLQQIASSSIRVKNSNMQLSFIKKYLVKKLDLKSENEVELYLENEPLDSSIMLPDLWQYWISTKKDVDVKNVKVGSSGADYIMPINYGRKSGNVI</sequence>
<proteinExistence type="predicted"/>
<dbReference type="PANTHER" id="PTHR46293">
    <property type="entry name" value="E3 UBIQUITIN PROTEIN LIGASE DRIP1"/>
    <property type="match status" value="1"/>
</dbReference>
<dbReference type="EMBL" id="LR999457">
    <property type="protein sequence ID" value="CAE6201440.1"/>
    <property type="molecule type" value="Genomic_DNA"/>
</dbReference>
<feature type="compositionally biased region" description="Basic and acidic residues" evidence="1">
    <location>
        <begin position="41"/>
        <end position="65"/>
    </location>
</feature>
<evidence type="ECO:0000313" key="2">
    <source>
        <dbReference type="EMBL" id="CAE6201440.1"/>
    </source>
</evidence>
<dbReference type="Proteomes" id="UP000682877">
    <property type="component" value="Chromosome 7"/>
</dbReference>
<feature type="region of interest" description="Disordered" evidence="1">
    <location>
        <begin position="26"/>
        <end position="65"/>
    </location>
</feature>
<reference evidence="2" key="1">
    <citation type="submission" date="2021-01" db="EMBL/GenBank/DDBJ databases">
        <authorList>
            <person name="Bezrukov I."/>
        </authorList>
    </citation>
    <scope>NUCLEOTIDE SEQUENCE</scope>
</reference>
<evidence type="ECO:0008006" key="4">
    <source>
        <dbReference type="Google" id="ProtNLM"/>
    </source>
</evidence>
<dbReference type="InterPro" id="IPR044807">
    <property type="entry name" value="DRIP1-like"/>
</dbReference>
<dbReference type="PANTHER" id="PTHR46293:SF3">
    <property type="entry name" value="E3 UBIQUITIN PROTEIN LIGASE DRIPH-RELATED"/>
    <property type="match status" value="1"/>
</dbReference>
<accession>A0A8S2AZV3</accession>
<dbReference type="AlphaFoldDB" id="A0A8S2AZV3"/>
<gene>
    <name evidence="2" type="ORF">AARE701A_LOCUS19789</name>
</gene>
<dbReference type="Gene3D" id="3.10.20.90">
    <property type="entry name" value="Phosphatidylinositol 3-kinase Catalytic Subunit, Chain A, domain 1"/>
    <property type="match status" value="1"/>
</dbReference>
<keyword evidence="3" id="KW-1185">Reference proteome</keyword>
<evidence type="ECO:0000313" key="3">
    <source>
        <dbReference type="Proteomes" id="UP000682877"/>
    </source>
</evidence>
<dbReference type="GO" id="GO:0004842">
    <property type="term" value="F:ubiquitin-protein transferase activity"/>
    <property type="evidence" value="ECO:0007669"/>
    <property type="project" value="InterPro"/>
</dbReference>
<name>A0A8S2AZV3_ARAAE</name>
<evidence type="ECO:0000256" key="1">
    <source>
        <dbReference type="SAM" id="MobiDB-lite"/>
    </source>
</evidence>